<reference evidence="8 9" key="1">
    <citation type="submission" date="2019-11" db="EMBL/GenBank/DDBJ databases">
        <title>Whole genome sequencing identifies a novel species of the genus Arsenicicoccus isolated from human blood.</title>
        <authorList>
            <person name="Jeong J.H."/>
            <person name="Kweon O.J."/>
            <person name="Kim H.R."/>
            <person name="Kim T.-H."/>
            <person name="Ha S.-M."/>
            <person name="Lee M.-K."/>
        </authorList>
    </citation>
    <scope>NUCLEOTIDE SEQUENCE [LARGE SCALE GENOMIC DNA]</scope>
    <source>
        <strain evidence="8 9">MKL-02</strain>
    </source>
</reference>
<dbReference type="EMBL" id="WLVL01000006">
    <property type="protein sequence ID" value="MTB70758.1"/>
    <property type="molecule type" value="Genomic_DNA"/>
</dbReference>
<comment type="caution">
    <text evidence="8">The sequence shown here is derived from an EMBL/GenBank/DDBJ whole genome shotgun (WGS) entry which is preliminary data.</text>
</comment>
<comment type="cofactor">
    <cofactor evidence="5">
        <name>Mg(2+)</name>
        <dbReference type="ChEBI" id="CHEBI:18420"/>
    </cofactor>
    <cofactor evidence="5">
        <name>Mn(2+)</name>
        <dbReference type="ChEBI" id="CHEBI:29035"/>
    </cofactor>
    <text evidence="5">Binds 2 magnesium or manganese ions per subunit.</text>
</comment>
<keyword evidence="2" id="KW-0436">Ligase</keyword>
<gene>
    <name evidence="8" type="ORF">GGG17_01945</name>
</gene>
<dbReference type="GO" id="GO:0071555">
    <property type="term" value="P:cell wall organization"/>
    <property type="evidence" value="ECO:0007669"/>
    <property type="project" value="UniProtKB-KW"/>
</dbReference>
<keyword evidence="9" id="KW-1185">Reference proteome</keyword>
<dbReference type="InterPro" id="IPR013815">
    <property type="entry name" value="ATP_grasp_subdomain_1"/>
</dbReference>
<feature type="binding site" evidence="5">
    <location>
        <position position="275"/>
    </location>
    <ligand>
        <name>Mg(2+)</name>
        <dbReference type="ChEBI" id="CHEBI:18420"/>
        <label>2</label>
    </ligand>
</feature>
<dbReference type="PROSITE" id="PS50975">
    <property type="entry name" value="ATP_GRASP"/>
    <property type="match status" value="1"/>
</dbReference>
<organism evidence="8 9">
    <name type="scientific">Arsenicicoccus cauae</name>
    <dbReference type="NCBI Taxonomy" id="2663847"/>
    <lineage>
        <taxon>Bacteria</taxon>
        <taxon>Bacillati</taxon>
        <taxon>Actinomycetota</taxon>
        <taxon>Actinomycetes</taxon>
        <taxon>Micrococcales</taxon>
        <taxon>Intrasporangiaceae</taxon>
        <taxon>Arsenicicoccus</taxon>
    </lineage>
</organism>
<dbReference type="GO" id="GO:0005737">
    <property type="term" value="C:cytoplasm"/>
    <property type="evidence" value="ECO:0007669"/>
    <property type="project" value="InterPro"/>
</dbReference>
<dbReference type="InterPro" id="IPR011095">
    <property type="entry name" value="Dala_Dala_lig_C"/>
</dbReference>
<sequence>MTSVLVLAGGLSHEREVSVRSGRRLAEALRSKGFQVKIADLDRHLLGTVDALQPDLVWPTLHGSPGENGSLRDVLQHLGLAFVGPRGPSSRMAWDKPVAKALVARAGVATPAHVAVAHSTFRQIGAGAVLERLARDLGLPLAVKPARGGSALGFHVARTATELGAALVDAYAYDDLALVEHVVEGTEVSVTVIEQADGELRALPPVEICPVDGVFDYDHMYNAGETEYFTPARLSPEATEASLQAALTAHRVLDHRHLSRTDLIVDADGTPWFLECSVSPGLTETSQVPLAIAGAGLQAADVYADLVERVIAEHRTARDDA</sequence>
<dbReference type="PIRSF" id="PIRSF039102">
    <property type="entry name" value="Ddl/VanB"/>
    <property type="match status" value="1"/>
</dbReference>
<dbReference type="SUPFAM" id="SSF52440">
    <property type="entry name" value="PreATP-grasp domain"/>
    <property type="match status" value="1"/>
</dbReference>
<feature type="binding site" evidence="5">
    <location>
        <position position="275"/>
    </location>
    <ligand>
        <name>Mg(2+)</name>
        <dbReference type="ChEBI" id="CHEBI:18420"/>
        <label>1</label>
    </ligand>
</feature>
<protein>
    <submittedName>
        <fullName evidence="8">ATP-grasp domain-containing protein</fullName>
    </submittedName>
</protein>
<dbReference type="Pfam" id="PF07478">
    <property type="entry name" value="Dala_Dala_lig_C"/>
    <property type="match status" value="1"/>
</dbReference>
<keyword evidence="3" id="KW-0961">Cell wall biogenesis/degradation</keyword>
<dbReference type="Proteomes" id="UP000431092">
    <property type="component" value="Unassembled WGS sequence"/>
</dbReference>
<keyword evidence="6" id="KW-0067">ATP-binding</keyword>
<accession>A0A6I3I990</accession>
<name>A0A6I3I990_9MICO</name>
<dbReference type="RefSeq" id="WP_154592115.1">
    <property type="nucleotide sequence ID" value="NZ_WLVL01000006.1"/>
</dbReference>
<keyword evidence="6" id="KW-0547">Nucleotide-binding</keyword>
<dbReference type="InterPro" id="IPR016185">
    <property type="entry name" value="PreATP-grasp_dom_sf"/>
</dbReference>
<feature type="active site" evidence="4">
    <location>
        <position position="14"/>
    </location>
</feature>
<dbReference type="GO" id="GO:0008716">
    <property type="term" value="F:D-alanine-D-alanine ligase activity"/>
    <property type="evidence" value="ECO:0007669"/>
    <property type="project" value="InterPro"/>
</dbReference>
<dbReference type="AlphaFoldDB" id="A0A6I3I990"/>
<dbReference type="GO" id="GO:0046872">
    <property type="term" value="F:metal ion binding"/>
    <property type="evidence" value="ECO:0007669"/>
    <property type="project" value="UniProtKB-KW"/>
</dbReference>
<dbReference type="InterPro" id="IPR011761">
    <property type="entry name" value="ATP-grasp"/>
</dbReference>
<feature type="active site" evidence="4">
    <location>
        <position position="150"/>
    </location>
</feature>
<dbReference type="SUPFAM" id="SSF56059">
    <property type="entry name" value="Glutathione synthetase ATP-binding domain-like"/>
    <property type="match status" value="1"/>
</dbReference>
<keyword evidence="5" id="KW-0460">Magnesium</keyword>
<evidence type="ECO:0000256" key="5">
    <source>
        <dbReference type="PIRSR" id="PIRSR039102-3"/>
    </source>
</evidence>
<keyword evidence="5" id="KW-0464">Manganese</keyword>
<dbReference type="PANTHER" id="PTHR23132">
    <property type="entry name" value="D-ALANINE--D-ALANINE LIGASE"/>
    <property type="match status" value="1"/>
</dbReference>
<keyword evidence="5" id="KW-0479">Metal-binding</keyword>
<feature type="binding site" evidence="5">
    <location>
        <position position="262"/>
    </location>
    <ligand>
        <name>Mg(2+)</name>
        <dbReference type="ChEBI" id="CHEBI:18420"/>
        <label>1</label>
    </ligand>
</feature>
<evidence type="ECO:0000256" key="4">
    <source>
        <dbReference type="PIRSR" id="PIRSR039102-1"/>
    </source>
</evidence>
<dbReference type="Gene3D" id="3.30.470.20">
    <property type="entry name" value="ATP-grasp fold, B domain"/>
    <property type="match status" value="1"/>
</dbReference>
<evidence type="ECO:0000313" key="9">
    <source>
        <dbReference type="Proteomes" id="UP000431092"/>
    </source>
</evidence>
<feature type="active site" evidence="4">
    <location>
        <position position="286"/>
    </location>
</feature>
<evidence type="ECO:0000259" key="7">
    <source>
        <dbReference type="PROSITE" id="PS50975"/>
    </source>
</evidence>
<evidence type="ECO:0000256" key="3">
    <source>
        <dbReference type="ARBA" id="ARBA00023316"/>
    </source>
</evidence>
<proteinExistence type="inferred from homology"/>
<evidence type="ECO:0000256" key="6">
    <source>
        <dbReference type="PROSITE-ProRule" id="PRU00409"/>
    </source>
</evidence>
<evidence type="ECO:0000313" key="8">
    <source>
        <dbReference type="EMBL" id="MTB70758.1"/>
    </source>
</evidence>
<dbReference type="PANTHER" id="PTHR23132:SF23">
    <property type="entry name" value="D-ALANINE--D-ALANINE LIGASE B"/>
    <property type="match status" value="1"/>
</dbReference>
<dbReference type="InterPro" id="IPR005905">
    <property type="entry name" value="D_ala_D_ala"/>
</dbReference>
<feature type="domain" description="ATP-grasp" evidence="7">
    <location>
        <begin position="100"/>
        <end position="308"/>
    </location>
</feature>
<evidence type="ECO:0000256" key="2">
    <source>
        <dbReference type="ARBA" id="ARBA00022598"/>
    </source>
</evidence>
<dbReference type="Gene3D" id="3.30.1490.20">
    <property type="entry name" value="ATP-grasp fold, A domain"/>
    <property type="match status" value="1"/>
</dbReference>
<evidence type="ECO:0000256" key="1">
    <source>
        <dbReference type="ARBA" id="ARBA00010871"/>
    </source>
</evidence>
<comment type="similarity">
    <text evidence="1">Belongs to the D-alanine--D-alanine ligase family.</text>
</comment>
<dbReference type="GO" id="GO:0005524">
    <property type="term" value="F:ATP binding"/>
    <property type="evidence" value="ECO:0007669"/>
    <property type="project" value="UniProtKB-UniRule"/>
</dbReference>
<dbReference type="Gene3D" id="3.40.50.20">
    <property type="match status" value="1"/>
</dbReference>